<dbReference type="Gene3D" id="3.20.20.410">
    <property type="entry name" value="Protein of unknown function UPF0759"/>
    <property type="match status" value="1"/>
</dbReference>
<dbReference type="InterPro" id="IPR002763">
    <property type="entry name" value="DUF72"/>
</dbReference>
<dbReference type="OrthoDB" id="9780310at2"/>
<dbReference type="PANTHER" id="PTHR30348:SF4">
    <property type="entry name" value="DUF72 DOMAIN-CONTAINING PROTEIN"/>
    <property type="match status" value="1"/>
</dbReference>
<comment type="caution">
    <text evidence="1">The sequence shown here is derived from an EMBL/GenBank/DDBJ whole genome shotgun (WGS) entry which is preliminary data.</text>
</comment>
<dbReference type="Pfam" id="PF01904">
    <property type="entry name" value="DUF72"/>
    <property type="match status" value="1"/>
</dbReference>
<evidence type="ECO:0000313" key="1">
    <source>
        <dbReference type="EMBL" id="RVT90353.1"/>
    </source>
</evidence>
<protein>
    <submittedName>
        <fullName evidence="1">DUF72 domain-containing protein</fullName>
    </submittedName>
</protein>
<name>A0A437LYE4_9SPHN</name>
<keyword evidence="2" id="KW-1185">Reference proteome</keyword>
<dbReference type="InterPro" id="IPR036520">
    <property type="entry name" value="UPF0759_sf"/>
</dbReference>
<accession>A0A437LYE4</accession>
<organism evidence="1 2">
    <name type="scientific">Sphingomonas crocodyli</name>
    <dbReference type="NCBI Taxonomy" id="1979270"/>
    <lineage>
        <taxon>Bacteria</taxon>
        <taxon>Pseudomonadati</taxon>
        <taxon>Pseudomonadota</taxon>
        <taxon>Alphaproteobacteria</taxon>
        <taxon>Sphingomonadales</taxon>
        <taxon>Sphingomonadaceae</taxon>
        <taxon>Sphingomonas</taxon>
    </lineage>
</organism>
<dbReference type="RefSeq" id="WP_127745609.1">
    <property type="nucleotide sequence ID" value="NZ_SACN01000003.1"/>
</dbReference>
<gene>
    <name evidence="1" type="ORF">EOD43_18985</name>
</gene>
<dbReference type="SUPFAM" id="SSF117396">
    <property type="entry name" value="TM1631-like"/>
    <property type="match status" value="1"/>
</dbReference>
<dbReference type="AlphaFoldDB" id="A0A437LYE4"/>
<dbReference type="Proteomes" id="UP000282971">
    <property type="component" value="Unassembled WGS sequence"/>
</dbReference>
<dbReference type="EMBL" id="SACN01000003">
    <property type="protein sequence ID" value="RVT90353.1"/>
    <property type="molecule type" value="Genomic_DNA"/>
</dbReference>
<proteinExistence type="predicted"/>
<reference evidence="1 2" key="1">
    <citation type="submission" date="2019-01" db="EMBL/GenBank/DDBJ databases">
        <authorList>
            <person name="Chen W.-M."/>
        </authorList>
    </citation>
    <scope>NUCLEOTIDE SEQUENCE [LARGE SCALE GENOMIC DNA]</scope>
    <source>
        <strain evidence="1 2">CCP-7</strain>
    </source>
</reference>
<sequence length="215" mass="24649">MARRYWFAFYARHFDAVEINASFYRLPSPELFERWRHQAPEGFCCAVKANRYLTQSKKLKDCVEPIARMMSPTRHLRDRLGPVLYQLPPTLKLDLARLEAFLRLLPRDLVHVFEFRDPTWYSDAVLALLDGFGAGFVAHDFPDRASPRWACGNAAYVRFHGATGKYQGRYAASTLRSWADWMIGQASARPVWAFFNNDIDAAAPDDAGRLRAMVG</sequence>
<dbReference type="PANTHER" id="PTHR30348">
    <property type="entry name" value="UNCHARACTERIZED PROTEIN YECE"/>
    <property type="match status" value="1"/>
</dbReference>
<evidence type="ECO:0000313" key="2">
    <source>
        <dbReference type="Proteomes" id="UP000282971"/>
    </source>
</evidence>